<dbReference type="Proteomes" id="UP001516588">
    <property type="component" value="Unassembled WGS sequence"/>
</dbReference>
<dbReference type="InterPro" id="IPR007387">
    <property type="entry name" value="TRAP_DctQ"/>
</dbReference>
<evidence type="ECO:0000256" key="8">
    <source>
        <dbReference type="ARBA" id="ARBA00038436"/>
    </source>
</evidence>
<feature type="transmembrane region" description="Helical" evidence="9">
    <location>
        <begin position="86"/>
        <end position="108"/>
    </location>
</feature>
<evidence type="ECO:0000256" key="2">
    <source>
        <dbReference type="ARBA" id="ARBA00022448"/>
    </source>
</evidence>
<reference evidence="11 12" key="1">
    <citation type="submission" date="2020-10" db="EMBL/GenBank/DDBJ databases">
        <title>ChiBAC.</title>
        <authorList>
            <person name="Zenner C."/>
            <person name="Hitch T.C.A."/>
            <person name="Clavel T."/>
        </authorList>
    </citation>
    <scope>NUCLEOTIDE SEQUENCE [LARGE SCALE GENOMIC DNA]</scope>
    <source>
        <strain evidence="11 12">DSM 108706</strain>
    </source>
</reference>
<evidence type="ECO:0000256" key="5">
    <source>
        <dbReference type="ARBA" id="ARBA00022692"/>
    </source>
</evidence>
<keyword evidence="3" id="KW-1003">Cell membrane</keyword>
<keyword evidence="2" id="KW-0813">Transport</keyword>
<feature type="transmembrane region" description="Helical" evidence="9">
    <location>
        <begin position="48"/>
        <end position="65"/>
    </location>
</feature>
<evidence type="ECO:0000256" key="6">
    <source>
        <dbReference type="ARBA" id="ARBA00022989"/>
    </source>
</evidence>
<proteinExistence type="inferred from homology"/>
<dbReference type="PANTHER" id="PTHR35011">
    <property type="entry name" value="2,3-DIKETO-L-GULONATE TRAP TRANSPORTER SMALL PERMEASE PROTEIN YIAM"/>
    <property type="match status" value="1"/>
</dbReference>
<organism evidence="11 12">
    <name type="scientific">Gallibacter intestinalis</name>
    <dbReference type="NCBI Taxonomy" id="2779356"/>
    <lineage>
        <taxon>Bacteria</taxon>
        <taxon>Bacillati</taxon>
        <taxon>Bacillota</taxon>
        <taxon>Clostridia</taxon>
        <taxon>Eubacteriales</taxon>
        <taxon>Eubacteriaceae</taxon>
        <taxon>Gallibacter</taxon>
    </lineage>
</organism>
<keyword evidence="4" id="KW-0997">Cell inner membrane</keyword>
<evidence type="ECO:0000259" key="10">
    <source>
        <dbReference type="Pfam" id="PF04290"/>
    </source>
</evidence>
<keyword evidence="7 9" id="KW-0472">Membrane</keyword>
<evidence type="ECO:0000256" key="7">
    <source>
        <dbReference type="ARBA" id="ARBA00023136"/>
    </source>
</evidence>
<comment type="caution">
    <text evidence="11">The sequence shown here is derived from an EMBL/GenBank/DDBJ whole genome shotgun (WGS) entry which is preliminary data.</text>
</comment>
<gene>
    <name evidence="11" type="ORF">INF20_07110</name>
</gene>
<feature type="transmembrane region" description="Helical" evidence="9">
    <location>
        <begin position="128"/>
        <end position="147"/>
    </location>
</feature>
<evidence type="ECO:0000256" key="4">
    <source>
        <dbReference type="ARBA" id="ARBA00022519"/>
    </source>
</evidence>
<accession>A0ABR9QYT8</accession>
<keyword evidence="12" id="KW-1185">Reference proteome</keyword>
<dbReference type="InterPro" id="IPR055348">
    <property type="entry name" value="DctQ"/>
</dbReference>
<dbReference type="Pfam" id="PF04290">
    <property type="entry name" value="DctQ"/>
    <property type="match status" value="1"/>
</dbReference>
<evidence type="ECO:0000256" key="9">
    <source>
        <dbReference type="SAM" id="Phobius"/>
    </source>
</evidence>
<comment type="similarity">
    <text evidence="8">Belongs to the TRAP transporter small permease family.</text>
</comment>
<protein>
    <submittedName>
        <fullName evidence="11">TRAP transporter small permease</fullName>
    </submittedName>
</protein>
<feature type="domain" description="Tripartite ATP-independent periplasmic transporters DctQ component" evidence="10">
    <location>
        <begin position="24"/>
        <end position="152"/>
    </location>
</feature>
<dbReference type="RefSeq" id="WP_226385682.1">
    <property type="nucleotide sequence ID" value="NZ_JADCKA010000013.1"/>
</dbReference>
<dbReference type="EMBL" id="JADCKA010000013">
    <property type="protein sequence ID" value="MBE5036038.1"/>
    <property type="molecule type" value="Genomic_DNA"/>
</dbReference>
<evidence type="ECO:0000256" key="3">
    <source>
        <dbReference type="ARBA" id="ARBA00022475"/>
    </source>
</evidence>
<evidence type="ECO:0000256" key="1">
    <source>
        <dbReference type="ARBA" id="ARBA00004429"/>
    </source>
</evidence>
<sequence length="161" mass="18583">MKKIINCIDEYLEEIILVFLLAAMAVIMGIQVFCRYALSMSLTWSEELTRYLFIWAGFLSVSYCTKKCISIKIEQFVALFPKRGKALFKVVNHTIELVLFLYLIPFAWKYFYSAIETGQVSPALGIPMYYVQAAPLAGFILVAIRIIQRWIVEFNTVRGKE</sequence>
<keyword evidence="6 9" id="KW-1133">Transmembrane helix</keyword>
<keyword evidence="5 9" id="KW-0812">Transmembrane</keyword>
<evidence type="ECO:0000313" key="12">
    <source>
        <dbReference type="Proteomes" id="UP001516588"/>
    </source>
</evidence>
<evidence type="ECO:0000313" key="11">
    <source>
        <dbReference type="EMBL" id="MBE5036038.1"/>
    </source>
</evidence>
<name>A0ABR9QYT8_9FIRM</name>
<feature type="transmembrane region" description="Helical" evidence="9">
    <location>
        <begin position="12"/>
        <end position="33"/>
    </location>
</feature>
<comment type="subcellular location">
    <subcellularLocation>
        <location evidence="1">Cell inner membrane</location>
        <topology evidence="1">Multi-pass membrane protein</topology>
    </subcellularLocation>
</comment>